<reference evidence="4" key="1">
    <citation type="submission" date="2016-05" db="EMBL/GenBank/DDBJ databases">
        <authorList>
            <person name="Behera P."/>
            <person name="Vaishampayan P."/>
            <person name="Singh N."/>
            <person name="Raina V."/>
            <person name="Suar M."/>
            <person name="Pattnaik A."/>
            <person name="Rastogi G."/>
        </authorList>
    </citation>
    <scope>NUCLEOTIDE SEQUENCE [LARGE SCALE GENOMIC DNA]</scope>
    <source>
        <strain evidence="4">MP23</strain>
    </source>
</reference>
<keyword evidence="4" id="KW-1185">Reference proteome</keyword>
<evidence type="ECO:0000313" key="4">
    <source>
        <dbReference type="Proteomes" id="UP000078225"/>
    </source>
</evidence>
<evidence type="ECO:0000313" key="3">
    <source>
        <dbReference type="EMBL" id="OAT79203.1"/>
    </source>
</evidence>
<keyword evidence="2" id="KW-0812">Transmembrane</keyword>
<dbReference type="InterPro" id="IPR025858">
    <property type="entry name" value="YjbE"/>
</dbReference>
<keyword evidence="2" id="KW-0472">Membrane</keyword>
<dbReference type="AlphaFoldDB" id="A0A1B7LA46"/>
<proteinExistence type="predicted"/>
<dbReference type="Proteomes" id="UP000078225">
    <property type="component" value="Unassembled WGS sequence"/>
</dbReference>
<feature type="transmembrane region" description="Helical" evidence="2">
    <location>
        <begin position="37"/>
        <end position="60"/>
    </location>
</feature>
<evidence type="ECO:0000256" key="2">
    <source>
        <dbReference type="SAM" id="Phobius"/>
    </source>
</evidence>
<accession>A0A1B7LA46</accession>
<feature type="region of interest" description="Disordered" evidence="1">
    <location>
        <begin position="1"/>
        <end position="25"/>
    </location>
</feature>
<protein>
    <submittedName>
        <fullName evidence="3">Uncharacterized protein</fullName>
    </submittedName>
</protein>
<gene>
    <name evidence="3" type="ORF">A9B99_01785</name>
</gene>
<dbReference type="Pfam" id="PF11106">
    <property type="entry name" value="YjbE"/>
    <property type="match status" value="1"/>
</dbReference>
<name>A0A1B7LA46_9ENTR</name>
<sequence length="86" mass="8381">MVKPEEASLNIAEATPANTTPQPVKSYGTAAGSNAPLYGVGSSAIIVPSVVVAVAGVMLLSMGGSGSNASNTSTTTTTTTTTTPSH</sequence>
<comment type="caution">
    <text evidence="3">The sequence shown here is derived from an EMBL/GenBank/DDBJ whole genome shotgun (WGS) entry which is preliminary data.</text>
</comment>
<dbReference type="EMBL" id="LYRP01000001">
    <property type="protein sequence ID" value="OAT79203.1"/>
    <property type="molecule type" value="Genomic_DNA"/>
</dbReference>
<organism evidence="3 4">
    <name type="scientific">Mangrovibacter phragmitis</name>
    <dbReference type="NCBI Taxonomy" id="1691903"/>
    <lineage>
        <taxon>Bacteria</taxon>
        <taxon>Pseudomonadati</taxon>
        <taxon>Pseudomonadota</taxon>
        <taxon>Gammaproteobacteria</taxon>
        <taxon>Enterobacterales</taxon>
        <taxon>Enterobacteriaceae</taxon>
        <taxon>Mangrovibacter</taxon>
    </lineage>
</organism>
<evidence type="ECO:0000256" key="1">
    <source>
        <dbReference type="SAM" id="MobiDB-lite"/>
    </source>
</evidence>
<feature type="region of interest" description="Disordered" evidence="1">
    <location>
        <begin position="63"/>
        <end position="86"/>
    </location>
</feature>
<keyword evidence="2" id="KW-1133">Transmembrane helix</keyword>